<organism evidence="3 4">
    <name type="scientific">Sphagnum jensenii</name>
    <dbReference type="NCBI Taxonomy" id="128206"/>
    <lineage>
        <taxon>Eukaryota</taxon>
        <taxon>Viridiplantae</taxon>
        <taxon>Streptophyta</taxon>
        <taxon>Embryophyta</taxon>
        <taxon>Bryophyta</taxon>
        <taxon>Sphagnophytina</taxon>
        <taxon>Sphagnopsida</taxon>
        <taxon>Sphagnales</taxon>
        <taxon>Sphagnaceae</taxon>
        <taxon>Sphagnum</taxon>
    </lineage>
</organism>
<dbReference type="EMBL" id="OZ023706">
    <property type="protein sequence ID" value="CAK9875927.1"/>
    <property type="molecule type" value="Genomic_DNA"/>
</dbReference>
<dbReference type="SUPFAM" id="SSF81383">
    <property type="entry name" value="F-box domain"/>
    <property type="match status" value="1"/>
</dbReference>
<dbReference type="PANTHER" id="PTHR31960">
    <property type="entry name" value="F-BOX PROTEIN PP2-A15"/>
    <property type="match status" value="1"/>
</dbReference>
<evidence type="ECO:0000313" key="3">
    <source>
        <dbReference type="EMBL" id="CAK9875927.1"/>
    </source>
</evidence>
<accession>A0ABP1BJY5</accession>
<dbReference type="PANTHER" id="PTHR31960:SF2">
    <property type="entry name" value="F-BOX PROTEIN PP2-A15"/>
    <property type="match status" value="1"/>
</dbReference>
<dbReference type="Pfam" id="PF14299">
    <property type="entry name" value="PP2"/>
    <property type="match status" value="1"/>
</dbReference>
<evidence type="ECO:0000256" key="1">
    <source>
        <dbReference type="SAM" id="MobiDB-lite"/>
    </source>
</evidence>
<name>A0ABP1BJY5_9BRYO</name>
<feature type="compositionally biased region" description="Acidic residues" evidence="1">
    <location>
        <begin position="28"/>
        <end position="54"/>
    </location>
</feature>
<keyword evidence="4" id="KW-1185">Reference proteome</keyword>
<sequence>MECEHSDKVIGDKCSISGIKNRVFHFAEDDDDDIEEEEEEEEGDAETIDGYNDEGESRGLGNLPAGCIALILAYTSPWDVARLALVNRTFGEASGCDLVWENMLPFNYSEVVSLAMNYRPLAPYNSKRDLYHLLCKQIFLQDGTEGYWLDRATGGVCCTISAKKFTIVRGDDARYWEWLPHNMESRFSEVAYSKAAVLVEVSGVFNCSLPQGRYTLSWRLQLAGVQPISRERHLPVTPYTLEHTKPVVFRLATNDGQHADSQQYLNCTNKLQGFPLLRGSHKWLEFDGGEFQVEHEGRSLELQFSMTELHAGIWSSGLLLDGIVIRPSQLVKKVPQRVGLVAGELRGSSSLREIKDLQEGSIVVVGGYSIPEQTYSMPGGGSSLNYV</sequence>
<dbReference type="PROSITE" id="PS50181">
    <property type="entry name" value="FBOX"/>
    <property type="match status" value="1"/>
</dbReference>
<gene>
    <name evidence="3" type="ORF">CSSPJE1EN2_LOCUS18149</name>
</gene>
<evidence type="ECO:0000259" key="2">
    <source>
        <dbReference type="PROSITE" id="PS50181"/>
    </source>
</evidence>
<feature type="domain" description="F-box" evidence="2">
    <location>
        <begin position="57"/>
        <end position="103"/>
    </location>
</feature>
<reference evidence="3" key="1">
    <citation type="submission" date="2024-03" db="EMBL/GenBank/DDBJ databases">
        <authorList>
            <consortium name="ELIXIR-Norway"/>
            <consortium name="Elixir Norway"/>
        </authorList>
    </citation>
    <scope>NUCLEOTIDE SEQUENCE</scope>
</reference>
<feature type="region of interest" description="Disordered" evidence="1">
    <location>
        <begin position="26"/>
        <end position="55"/>
    </location>
</feature>
<evidence type="ECO:0000313" key="4">
    <source>
        <dbReference type="Proteomes" id="UP001497522"/>
    </source>
</evidence>
<protein>
    <recommendedName>
        <fullName evidence="2">F-box domain-containing protein</fullName>
    </recommendedName>
</protein>
<dbReference type="InterPro" id="IPR025886">
    <property type="entry name" value="PP2-like"/>
</dbReference>
<dbReference type="InterPro" id="IPR036047">
    <property type="entry name" value="F-box-like_dom_sf"/>
</dbReference>
<dbReference type="CDD" id="cd22162">
    <property type="entry name" value="F-box_AtSKIP3-like"/>
    <property type="match status" value="1"/>
</dbReference>
<dbReference type="InterPro" id="IPR001810">
    <property type="entry name" value="F-box_dom"/>
</dbReference>
<proteinExistence type="predicted"/>
<dbReference type="Proteomes" id="UP001497522">
    <property type="component" value="Chromosome 5"/>
</dbReference>